<evidence type="ECO:0000256" key="7">
    <source>
        <dbReference type="SAM" id="SignalP"/>
    </source>
</evidence>
<gene>
    <name evidence="9" type="primary">PnHb1</name>
</gene>
<evidence type="ECO:0000313" key="9">
    <source>
        <dbReference type="EMBL" id="BAO18432.1"/>
    </source>
</evidence>
<dbReference type="PROSITE" id="PS01033">
    <property type="entry name" value="GLOBIN"/>
    <property type="match status" value="1"/>
</dbReference>
<dbReference type="AlphaFoldDB" id="V5YM17"/>
<dbReference type="InterPro" id="IPR002336">
    <property type="entry name" value="Erythrocruorin"/>
</dbReference>
<evidence type="ECO:0000256" key="4">
    <source>
        <dbReference type="ARBA" id="ARBA00022723"/>
    </source>
</evidence>
<dbReference type="GO" id="GO:0019825">
    <property type="term" value="F:oxygen binding"/>
    <property type="evidence" value="ECO:0007669"/>
    <property type="project" value="InterPro"/>
</dbReference>
<dbReference type="CDD" id="cd01040">
    <property type="entry name" value="Mb-like"/>
    <property type="match status" value="1"/>
</dbReference>
<keyword evidence="7" id="KW-0732">Signal</keyword>
<keyword evidence="1 6" id="KW-0813">Transport</keyword>
<feature type="domain" description="Globin" evidence="8">
    <location>
        <begin position="19"/>
        <end position="163"/>
    </location>
</feature>
<dbReference type="InterPro" id="IPR012292">
    <property type="entry name" value="Globin/Proto"/>
</dbReference>
<comment type="similarity">
    <text evidence="6">Belongs to the globin family.</text>
</comment>
<dbReference type="GO" id="GO:0005576">
    <property type="term" value="C:extracellular region"/>
    <property type="evidence" value="ECO:0007669"/>
    <property type="project" value="InterPro"/>
</dbReference>
<dbReference type="SUPFAM" id="SSF46458">
    <property type="entry name" value="Globin-like"/>
    <property type="match status" value="1"/>
</dbReference>
<dbReference type="InterPro" id="IPR009050">
    <property type="entry name" value="Globin-like_sf"/>
</dbReference>
<dbReference type="GO" id="GO:0020037">
    <property type="term" value="F:heme binding"/>
    <property type="evidence" value="ECO:0007669"/>
    <property type="project" value="InterPro"/>
</dbReference>
<evidence type="ECO:0000256" key="5">
    <source>
        <dbReference type="ARBA" id="ARBA00023004"/>
    </source>
</evidence>
<feature type="chain" id="PRO_5012452406" evidence="7">
    <location>
        <begin position="16"/>
        <end position="168"/>
    </location>
</feature>
<dbReference type="GO" id="GO:0005344">
    <property type="term" value="F:oxygen carrier activity"/>
    <property type="evidence" value="ECO:0007669"/>
    <property type="project" value="UniProtKB-KW"/>
</dbReference>
<accession>V5YM17</accession>
<feature type="signal peptide" evidence="7">
    <location>
        <begin position="1"/>
        <end position="15"/>
    </location>
</feature>
<keyword evidence="4" id="KW-0479">Metal-binding</keyword>
<keyword evidence="5" id="KW-0408">Iron</keyword>
<dbReference type="InterPro" id="IPR000971">
    <property type="entry name" value="Globin"/>
</dbReference>
<evidence type="ECO:0000256" key="3">
    <source>
        <dbReference type="ARBA" id="ARBA00022621"/>
    </source>
</evidence>
<reference evidence="9" key="1">
    <citation type="submission" date="2013-11" db="EMBL/GenBank/DDBJ databases">
        <title>The genome of the anhydrobiotic midge reveals evolution of complete desiccation tolerance.</title>
        <authorList>
            <person name="Gusev O."/>
            <person name="Suetsugu Y."/>
            <person name="Cornette R."/>
            <person name="Kawashima T."/>
            <person name="Logacheva M."/>
            <person name="Kondrashov A."/>
            <person name="Penin A."/>
            <person name="Hatanaka R."/>
            <person name="Kikuta S."/>
            <person name="Shimura S."/>
            <person name="Katayose Y."/>
            <person name="Matsumoto T."/>
            <person name="Shagimardanova E."/>
            <person name="Alexeev D."/>
            <person name="Govorun V."/>
            <person name="Wisecaver J."/>
            <person name="Mikheyev A."/>
            <person name="Koyanagi R."/>
            <person name="Nishiyama T."/>
            <person name="Shigenobu S."/>
            <person name="Shibata F.T."/>
            <person name="Galygina V."/>
            <person name="Hasebe M."/>
            <person name="Okuda T."/>
            <person name="Satoh N."/>
            <person name="Kikawada T."/>
        </authorList>
    </citation>
    <scope>NUCLEOTIDE SEQUENCE</scope>
</reference>
<dbReference type="PRINTS" id="PR00611">
    <property type="entry name" value="ERYTHCRUORIN"/>
</dbReference>
<keyword evidence="3 6" id="KW-0561">Oxygen transport</keyword>
<organism evidence="9">
    <name type="scientific">Polypedilum nubifer</name>
    <dbReference type="NCBI Taxonomy" id="54969"/>
    <lineage>
        <taxon>Eukaryota</taxon>
        <taxon>Metazoa</taxon>
        <taxon>Ecdysozoa</taxon>
        <taxon>Arthropoda</taxon>
        <taxon>Hexapoda</taxon>
        <taxon>Insecta</taxon>
        <taxon>Pterygota</taxon>
        <taxon>Neoptera</taxon>
        <taxon>Endopterygota</taxon>
        <taxon>Diptera</taxon>
        <taxon>Nematocera</taxon>
        <taxon>Chironomoidea</taxon>
        <taxon>Chironomidae</taxon>
        <taxon>Chironominae</taxon>
        <taxon>Polypedilum</taxon>
        <taxon>Polypedilum</taxon>
    </lineage>
</organism>
<dbReference type="GO" id="GO:0046872">
    <property type="term" value="F:metal ion binding"/>
    <property type="evidence" value="ECO:0007669"/>
    <property type="project" value="UniProtKB-KW"/>
</dbReference>
<keyword evidence="2 6" id="KW-0349">Heme</keyword>
<dbReference type="InterPro" id="IPR044399">
    <property type="entry name" value="Mb-like_M"/>
</dbReference>
<evidence type="ECO:0000256" key="1">
    <source>
        <dbReference type="ARBA" id="ARBA00022448"/>
    </source>
</evidence>
<proteinExistence type="evidence at transcript level"/>
<evidence type="ECO:0000256" key="6">
    <source>
        <dbReference type="RuleBase" id="RU000356"/>
    </source>
</evidence>
<dbReference type="Gene3D" id="1.10.490.10">
    <property type="entry name" value="Globins"/>
    <property type="match status" value="1"/>
</dbReference>
<dbReference type="EMBL" id="AB872473">
    <property type="protein sequence ID" value="BAO18432.1"/>
    <property type="molecule type" value="mRNA"/>
</dbReference>
<evidence type="ECO:0000259" key="8">
    <source>
        <dbReference type="PROSITE" id="PS01033"/>
    </source>
</evidence>
<protein>
    <submittedName>
        <fullName evidence="9">Globin</fullName>
    </submittedName>
</protein>
<dbReference type="PANTHER" id="PTHR47217:SF1">
    <property type="entry name" value="GLOBIN-LIKE PROTEIN"/>
    <property type="match status" value="1"/>
</dbReference>
<name>V5YM17_9DIPT</name>
<dbReference type="Pfam" id="PF00042">
    <property type="entry name" value="Globin"/>
    <property type="match status" value="1"/>
</dbReference>
<evidence type="ECO:0000256" key="2">
    <source>
        <dbReference type="ARBA" id="ARBA00022617"/>
    </source>
</evidence>
<dbReference type="PANTHER" id="PTHR47217">
    <property type="entry name" value="GLOBIN-LIKE PROTEIN"/>
    <property type="match status" value="1"/>
</dbReference>
<dbReference type="GO" id="GO:0005833">
    <property type="term" value="C:hemoglobin complex"/>
    <property type="evidence" value="ECO:0007669"/>
    <property type="project" value="InterPro"/>
</dbReference>
<sequence length="168" mass="18854">MKFLILALCITAAVADYHPLTSSEVATIKSTWDAVKTHEVDILYAIFKEHPDIQAKFSQFAGKDLDSLKGSTDFAIHATRIVSFISNYVLLVGDEHNVPGIKTVVNKMGQNHKARGVTKDQFNEFKNTFMNYMKGHVDFNGDVEHAWTDAFDNLYFIIFSNLDGHPVA</sequence>